<evidence type="ECO:0000313" key="2">
    <source>
        <dbReference type="EMBL" id="KIX99235.1"/>
    </source>
</evidence>
<feature type="region of interest" description="Disordered" evidence="1">
    <location>
        <begin position="254"/>
        <end position="284"/>
    </location>
</feature>
<sequence length="399" mass="44604">MFPQIKRSAANLNNNIKNRIPAKVSLDGQNCQSTKVTPDGSRHRTDRRIQKRGCESRNVLSSGPAFGSSTDLEVCRPNITQPTQRSKDNSDPPKQHPLHHVNIATPKCRSRRGDASKSTTVSNVISSKTERASLPSKRNLSAFVQSSTLQQGKLDAIGDAPGKLHSTEPNKKPSSKKENLPKKAKCPGQRPRMTETTLTSSDICALNAKVETSQKNIDKVVEELRHSSQTFASSVKTPHKNKRSHATAFTECNGSITHGRSKKTRNNTPHELAKRTTSGALKSPIPRAPDVTIFPRLAYIMRCDENGVPAGRAPFRRPTPVTHTIRDQVGNPLPRTEKPLAEILKYDQERRRRDPMVRTNYWSRFPKPSPPRNGRWICHKQLSSAKMPLRGSWPRRPQM</sequence>
<dbReference type="EMBL" id="KN848069">
    <property type="protein sequence ID" value="KIX99235.1"/>
    <property type="molecule type" value="Genomic_DNA"/>
</dbReference>
<feature type="region of interest" description="Disordered" evidence="1">
    <location>
        <begin position="310"/>
        <end position="335"/>
    </location>
</feature>
<dbReference type="VEuPathDB" id="FungiDB:Z520_04811"/>
<evidence type="ECO:0000313" key="3">
    <source>
        <dbReference type="Proteomes" id="UP000053411"/>
    </source>
</evidence>
<keyword evidence="3" id="KW-1185">Reference proteome</keyword>
<dbReference type="GeneID" id="27710557"/>
<gene>
    <name evidence="2" type="ORF">Z520_04811</name>
</gene>
<name>A0A0D2HBF9_9EURO</name>
<feature type="region of interest" description="Disordered" evidence="1">
    <location>
        <begin position="80"/>
        <end position="136"/>
    </location>
</feature>
<proteinExistence type="predicted"/>
<feature type="compositionally biased region" description="Basic and acidic residues" evidence="1">
    <location>
        <begin position="85"/>
        <end position="94"/>
    </location>
</feature>
<organism evidence="2 3">
    <name type="scientific">Fonsecaea multimorphosa CBS 102226</name>
    <dbReference type="NCBI Taxonomy" id="1442371"/>
    <lineage>
        <taxon>Eukaryota</taxon>
        <taxon>Fungi</taxon>
        <taxon>Dikarya</taxon>
        <taxon>Ascomycota</taxon>
        <taxon>Pezizomycotina</taxon>
        <taxon>Eurotiomycetes</taxon>
        <taxon>Chaetothyriomycetidae</taxon>
        <taxon>Chaetothyriales</taxon>
        <taxon>Herpotrichiellaceae</taxon>
        <taxon>Fonsecaea</taxon>
    </lineage>
</organism>
<evidence type="ECO:0000256" key="1">
    <source>
        <dbReference type="SAM" id="MobiDB-lite"/>
    </source>
</evidence>
<feature type="compositionally biased region" description="Polar residues" evidence="1">
    <location>
        <begin position="116"/>
        <end position="127"/>
    </location>
</feature>
<reference evidence="2 3" key="1">
    <citation type="submission" date="2015-01" db="EMBL/GenBank/DDBJ databases">
        <title>The Genome Sequence of Fonsecaea multimorphosa CBS 102226.</title>
        <authorList>
            <consortium name="The Broad Institute Genomics Platform"/>
            <person name="Cuomo C."/>
            <person name="de Hoog S."/>
            <person name="Gorbushina A."/>
            <person name="Stielow B."/>
            <person name="Teixiera M."/>
            <person name="Abouelleil A."/>
            <person name="Chapman S.B."/>
            <person name="Priest M."/>
            <person name="Young S.K."/>
            <person name="Wortman J."/>
            <person name="Nusbaum C."/>
            <person name="Birren B."/>
        </authorList>
    </citation>
    <scope>NUCLEOTIDE SEQUENCE [LARGE SCALE GENOMIC DNA]</scope>
    <source>
        <strain evidence="2 3">CBS 102226</strain>
    </source>
</reference>
<dbReference type="AlphaFoldDB" id="A0A0D2HBF9"/>
<protein>
    <submittedName>
        <fullName evidence="2">Uncharacterized protein</fullName>
    </submittedName>
</protein>
<feature type="compositionally biased region" description="Basic and acidic residues" evidence="1">
    <location>
        <begin position="165"/>
        <end position="181"/>
    </location>
</feature>
<feature type="region of interest" description="Disordered" evidence="1">
    <location>
        <begin position="156"/>
        <end position="198"/>
    </location>
</feature>
<dbReference type="RefSeq" id="XP_016633358.1">
    <property type="nucleotide sequence ID" value="XM_016775315.1"/>
</dbReference>
<accession>A0A0D2HBF9</accession>
<dbReference type="Proteomes" id="UP000053411">
    <property type="component" value="Unassembled WGS sequence"/>
</dbReference>